<proteinExistence type="predicted"/>
<evidence type="ECO:0000313" key="2">
    <source>
        <dbReference type="Proteomes" id="UP000015530"/>
    </source>
</evidence>
<reference evidence="2" key="1">
    <citation type="journal article" date="2013" name="Mol. Plant Microbe Interact.">
        <title>Global aspects of pacC regulation of pathogenicity genes in Colletotrichum gloeosporioides as revealed by transcriptome analysis.</title>
        <authorList>
            <person name="Alkan N."/>
            <person name="Meng X."/>
            <person name="Friedlander G."/>
            <person name="Reuveni E."/>
            <person name="Sukno S."/>
            <person name="Sherman A."/>
            <person name="Thon M."/>
            <person name="Fluhr R."/>
            <person name="Prusky D."/>
        </authorList>
    </citation>
    <scope>NUCLEOTIDE SEQUENCE [LARGE SCALE GENOMIC DNA]</scope>
    <source>
        <strain evidence="2">Cg-14</strain>
    </source>
</reference>
<dbReference type="EMBL" id="AMYD01003548">
    <property type="protein sequence ID" value="EQB46059.1"/>
    <property type="molecule type" value="Genomic_DNA"/>
</dbReference>
<evidence type="ECO:0000313" key="1">
    <source>
        <dbReference type="EMBL" id="EQB46059.1"/>
    </source>
</evidence>
<dbReference type="Proteomes" id="UP000015530">
    <property type="component" value="Unassembled WGS sequence"/>
</dbReference>
<protein>
    <submittedName>
        <fullName evidence="1">Uncharacterized protein</fullName>
    </submittedName>
</protein>
<sequence>MLFYPKNN</sequence>
<name>T0K2V9_COLGC</name>
<organism evidence="1 2">
    <name type="scientific">Colletotrichum gloeosporioides (strain Cg-14)</name>
    <name type="common">Anthracnose fungus</name>
    <name type="synonym">Glomerella cingulata</name>
    <dbReference type="NCBI Taxonomy" id="1237896"/>
    <lineage>
        <taxon>Eukaryota</taxon>
        <taxon>Fungi</taxon>
        <taxon>Dikarya</taxon>
        <taxon>Ascomycota</taxon>
        <taxon>Pezizomycotina</taxon>
        <taxon>Sordariomycetes</taxon>
        <taxon>Hypocreomycetidae</taxon>
        <taxon>Glomerellales</taxon>
        <taxon>Glomerellaceae</taxon>
        <taxon>Colletotrichum</taxon>
        <taxon>Colletotrichum gloeosporioides species complex</taxon>
    </lineage>
</organism>
<dbReference type="HOGENOM" id="CLU_3439488_0_0_1"/>
<accession>T0K2V9</accession>
<comment type="caution">
    <text evidence="1">The sequence shown here is derived from an EMBL/GenBank/DDBJ whole genome shotgun (WGS) entry which is preliminary data.</text>
</comment>
<gene>
    <name evidence="1" type="ORF">CGLO_14953</name>
</gene>